<name>A0A396IMH5_MEDTR</name>
<organism evidence="1 2">
    <name type="scientific">Medicago truncatula</name>
    <name type="common">Barrel medic</name>
    <name type="synonym">Medicago tribuloides</name>
    <dbReference type="NCBI Taxonomy" id="3880"/>
    <lineage>
        <taxon>Eukaryota</taxon>
        <taxon>Viridiplantae</taxon>
        <taxon>Streptophyta</taxon>
        <taxon>Embryophyta</taxon>
        <taxon>Tracheophyta</taxon>
        <taxon>Spermatophyta</taxon>
        <taxon>Magnoliopsida</taxon>
        <taxon>eudicotyledons</taxon>
        <taxon>Gunneridae</taxon>
        <taxon>Pentapetalae</taxon>
        <taxon>rosids</taxon>
        <taxon>fabids</taxon>
        <taxon>Fabales</taxon>
        <taxon>Fabaceae</taxon>
        <taxon>Papilionoideae</taxon>
        <taxon>50 kb inversion clade</taxon>
        <taxon>NPAAA clade</taxon>
        <taxon>Hologalegina</taxon>
        <taxon>IRL clade</taxon>
        <taxon>Trifolieae</taxon>
        <taxon>Medicago</taxon>
    </lineage>
</organism>
<comment type="caution">
    <text evidence="1">The sequence shown here is derived from an EMBL/GenBank/DDBJ whole genome shotgun (WGS) entry which is preliminary data.</text>
</comment>
<evidence type="ECO:0000313" key="2">
    <source>
        <dbReference type="Proteomes" id="UP000265566"/>
    </source>
</evidence>
<accession>A0A396IMH5</accession>
<reference evidence="2" key="1">
    <citation type="journal article" date="2018" name="Nat. Plants">
        <title>Whole-genome landscape of Medicago truncatula symbiotic genes.</title>
        <authorList>
            <person name="Pecrix Y."/>
            <person name="Staton S.E."/>
            <person name="Sallet E."/>
            <person name="Lelandais-Briere C."/>
            <person name="Moreau S."/>
            <person name="Carrere S."/>
            <person name="Blein T."/>
            <person name="Jardinaud M.F."/>
            <person name="Latrasse D."/>
            <person name="Zouine M."/>
            <person name="Zahm M."/>
            <person name="Kreplak J."/>
            <person name="Mayjonade B."/>
            <person name="Satge C."/>
            <person name="Perez M."/>
            <person name="Cauet S."/>
            <person name="Marande W."/>
            <person name="Chantry-Darmon C."/>
            <person name="Lopez-Roques C."/>
            <person name="Bouchez O."/>
            <person name="Berard A."/>
            <person name="Debelle F."/>
            <person name="Munos S."/>
            <person name="Bendahmane A."/>
            <person name="Berges H."/>
            <person name="Niebel A."/>
            <person name="Buitink J."/>
            <person name="Frugier F."/>
            <person name="Benhamed M."/>
            <person name="Crespi M."/>
            <person name="Gouzy J."/>
            <person name="Gamas P."/>
        </authorList>
    </citation>
    <scope>NUCLEOTIDE SEQUENCE [LARGE SCALE GENOMIC DNA]</scope>
    <source>
        <strain evidence="2">cv. Jemalong A17</strain>
    </source>
</reference>
<gene>
    <name evidence="1" type="ORF">MtrunA17_Chr4g0075991</name>
</gene>
<dbReference type="EMBL" id="PSQE01000004">
    <property type="protein sequence ID" value="RHN65075.1"/>
    <property type="molecule type" value="Genomic_DNA"/>
</dbReference>
<dbReference type="AlphaFoldDB" id="A0A396IMH5"/>
<dbReference type="Proteomes" id="UP000265566">
    <property type="component" value="Chromosome 4"/>
</dbReference>
<dbReference type="Gramene" id="rna27968">
    <property type="protein sequence ID" value="RHN65075.1"/>
    <property type="gene ID" value="gene27968"/>
</dbReference>
<protein>
    <submittedName>
        <fullName evidence="1">Uncharacterized protein</fullName>
    </submittedName>
</protein>
<evidence type="ECO:0000313" key="1">
    <source>
        <dbReference type="EMBL" id="RHN65075.1"/>
    </source>
</evidence>
<sequence length="60" mass="7101">MHMICAVQDCIAYDNSYEMKVQYDGMWDDESKIEDELHILTVLHLLLISCITFQIDFYVP</sequence>
<proteinExistence type="predicted"/>